<dbReference type="OrthoDB" id="2327485at2"/>
<dbReference type="PROSITE" id="PS51257">
    <property type="entry name" value="PROKAR_LIPOPROTEIN"/>
    <property type="match status" value="1"/>
</dbReference>
<name>A0A1I6XGA3_9FLAO</name>
<protein>
    <submittedName>
        <fullName evidence="1">Uncharacterized protein</fullName>
    </submittedName>
</protein>
<dbReference type="STRING" id="477690.SAMN05216474_0166"/>
<dbReference type="EMBL" id="FPAS01000001">
    <property type="protein sequence ID" value="SFT37121.1"/>
    <property type="molecule type" value="Genomic_DNA"/>
</dbReference>
<keyword evidence="2" id="KW-1185">Reference proteome</keyword>
<sequence>MRSISFIFLLIVVSCTPKVHEKEINWHEELLGFGQMWSDKDTAHQDFYYFGNLIMDSTKIKTYNFEFSQLRYDTLFIPNNLLYNHFKFIDSLYFKWKNGDQNLDSSAYIITKDSTGVIHLKKAYGTHFTPRKLHVKMYDRKLNSDVGYWKYRGGYYGAVNIFFDTLGQTNIYLMYNKNRKEERSFYKEVKELNHQDSVIINSFIGGTIKNRNCSDFPGIRCGIGYRLDILYMDSIYRYDLLSELRNTSILESYFIHKVDKTKDTVKIDYDFEQYHENRMFWRKPVARDVQRLTPPDMMN</sequence>
<dbReference type="RefSeq" id="WP_090245247.1">
    <property type="nucleotide sequence ID" value="NZ_FPAS01000001.1"/>
</dbReference>
<organism evidence="1 2">
    <name type="scientific">Lishizhenia tianjinensis</name>
    <dbReference type="NCBI Taxonomy" id="477690"/>
    <lineage>
        <taxon>Bacteria</taxon>
        <taxon>Pseudomonadati</taxon>
        <taxon>Bacteroidota</taxon>
        <taxon>Flavobacteriia</taxon>
        <taxon>Flavobacteriales</taxon>
        <taxon>Crocinitomicaceae</taxon>
        <taxon>Lishizhenia</taxon>
    </lineage>
</organism>
<reference evidence="1 2" key="1">
    <citation type="submission" date="2016-10" db="EMBL/GenBank/DDBJ databases">
        <authorList>
            <person name="de Groot N.N."/>
        </authorList>
    </citation>
    <scope>NUCLEOTIDE SEQUENCE [LARGE SCALE GENOMIC DNA]</scope>
    <source>
        <strain evidence="1 2">CGMCC 1.7005</strain>
    </source>
</reference>
<dbReference type="Proteomes" id="UP000236454">
    <property type="component" value="Unassembled WGS sequence"/>
</dbReference>
<dbReference type="AlphaFoldDB" id="A0A1I6XGA3"/>
<evidence type="ECO:0000313" key="1">
    <source>
        <dbReference type="EMBL" id="SFT37121.1"/>
    </source>
</evidence>
<proteinExistence type="predicted"/>
<gene>
    <name evidence="1" type="ORF">SAMN05216474_0166</name>
</gene>
<evidence type="ECO:0000313" key="2">
    <source>
        <dbReference type="Proteomes" id="UP000236454"/>
    </source>
</evidence>
<accession>A0A1I6XGA3</accession>